<reference evidence="2 3" key="1">
    <citation type="journal article" date="2019" name="Nat. Plants">
        <title>Genome sequencing of Musa balbisiana reveals subgenome evolution and function divergence in polyploid bananas.</title>
        <authorList>
            <person name="Yao X."/>
        </authorList>
    </citation>
    <scope>NUCLEOTIDE SEQUENCE [LARGE SCALE GENOMIC DNA]</scope>
    <source>
        <strain evidence="3">cv. DH-PKW</strain>
        <tissue evidence="2">Leaves</tissue>
    </source>
</reference>
<keyword evidence="3" id="KW-1185">Reference proteome</keyword>
<feature type="compositionally biased region" description="Polar residues" evidence="1">
    <location>
        <begin position="143"/>
        <end position="152"/>
    </location>
</feature>
<dbReference type="AlphaFoldDB" id="A0A4S8IQJ6"/>
<evidence type="ECO:0000256" key="1">
    <source>
        <dbReference type="SAM" id="MobiDB-lite"/>
    </source>
</evidence>
<protein>
    <submittedName>
        <fullName evidence="2">Uncharacterized protein</fullName>
    </submittedName>
</protein>
<dbReference type="EMBL" id="PYDT01000009">
    <property type="protein sequence ID" value="THU50855.1"/>
    <property type="molecule type" value="Genomic_DNA"/>
</dbReference>
<feature type="region of interest" description="Disordered" evidence="1">
    <location>
        <begin position="129"/>
        <end position="152"/>
    </location>
</feature>
<gene>
    <name evidence="2" type="ORF">C4D60_Mb06t24730</name>
</gene>
<evidence type="ECO:0000313" key="2">
    <source>
        <dbReference type="EMBL" id="THU50855.1"/>
    </source>
</evidence>
<feature type="compositionally biased region" description="Basic and acidic residues" evidence="1">
    <location>
        <begin position="131"/>
        <end position="140"/>
    </location>
</feature>
<name>A0A4S8IQJ6_MUSBA</name>
<accession>A0A4S8IQJ6</accession>
<comment type="caution">
    <text evidence="2">The sequence shown here is derived from an EMBL/GenBank/DDBJ whole genome shotgun (WGS) entry which is preliminary data.</text>
</comment>
<sequence length="152" mass="17261">MALKVSVIFLDECPVSDALLMRVRPSSVTYLMLARFAVIQGCIKLPLCLDNIADSSCWTQFFMACIWRSKSNKMRWDCITPEELPSIYLRIDTAIVSQLDGSRHEFLPIPGGEDATGLIELRQFPRISTRRRPETRREIASRSSSGHSLQDI</sequence>
<dbReference type="Proteomes" id="UP000317650">
    <property type="component" value="Chromosome 6"/>
</dbReference>
<organism evidence="2 3">
    <name type="scientific">Musa balbisiana</name>
    <name type="common">Banana</name>
    <dbReference type="NCBI Taxonomy" id="52838"/>
    <lineage>
        <taxon>Eukaryota</taxon>
        <taxon>Viridiplantae</taxon>
        <taxon>Streptophyta</taxon>
        <taxon>Embryophyta</taxon>
        <taxon>Tracheophyta</taxon>
        <taxon>Spermatophyta</taxon>
        <taxon>Magnoliopsida</taxon>
        <taxon>Liliopsida</taxon>
        <taxon>Zingiberales</taxon>
        <taxon>Musaceae</taxon>
        <taxon>Musa</taxon>
    </lineage>
</organism>
<evidence type="ECO:0000313" key="3">
    <source>
        <dbReference type="Proteomes" id="UP000317650"/>
    </source>
</evidence>
<proteinExistence type="predicted"/>